<gene>
    <name evidence="1" type="ORF">SAMN05660293_04327</name>
</gene>
<accession>A0A1T5GR99</accession>
<protein>
    <submittedName>
        <fullName evidence="1">Uncharacterized conserved protein</fullName>
    </submittedName>
</protein>
<dbReference type="InterPro" id="IPR013211">
    <property type="entry name" value="LVIVD"/>
</dbReference>
<dbReference type="Pfam" id="PF08309">
    <property type="entry name" value="LVIVD"/>
    <property type="match status" value="2"/>
</dbReference>
<dbReference type="AlphaFoldDB" id="A0A1T5GR99"/>
<dbReference type="RefSeq" id="WP_170916699.1">
    <property type="nucleotide sequence ID" value="NZ_FUZA01000006.1"/>
</dbReference>
<keyword evidence="2" id="KW-1185">Reference proteome</keyword>
<reference evidence="2" key="1">
    <citation type="submission" date="2017-02" db="EMBL/GenBank/DDBJ databases">
        <authorList>
            <person name="Varghese N."/>
            <person name="Submissions S."/>
        </authorList>
    </citation>
    <scope>NUCLEOTIDE SEQUENCE [LARGE SCALE GENOMIC DNA]</scope>
    <source>
        <strain evidence="2">DSM 22270</strain>
    </source>
</reference>
<dbReference type="STRING" id="651661.SAMN05660293_04327"/>
<dbReference type="EMBL" id="FUZA01000006">
    <property type="protein sequence ID" value="SKC10972.1"/>
    <property type="molecule type" value="Genomic_DNA"/>
</dbReference>
<organism evidence="1 2">
    <name type="scientific">Dyadobacter psychrophilus</name>
    <dbReference type="NCBI Taxonomy" id="651661"/>
    <lineage>
        <taxon>Bacteria</taxon>
        <taxon>Pseudomonadati</taxon>
        <taxon>Bacteroidota</taxon>
        <taxon>Cytophagia</taxon>
        <taxon>Cytophagales</taxon>
        <taxon>Spirosomataceae</taxon>
        <taxon>Dyadobacter</taxon>
    </lineage>
</organism>
<sequence length="433" mass="48039">MKPKLLHLFILFAAVTSWSCNDQCKETRVTRRFTNVTRSVMELRTMLKTESPRSLERPGKMYIKGDYLFVNEIKEGIHIINNKDKSHPEFITFIRIPGNGDMAVRDNILYADSFSDLVAIDISDPQNPKEMERIKDVFKNGNFDGGIWTLNETTGAINDQNVDFVTETVTVNCEDGVNPSSWWERGWLAERAFATAMSSASSASAPGSGGSKGQAGSMARFALHQNFLYTVTQSSLHLFNVATPSKPKDFATVNFGWGIETIFPYENKLFIGSATGMFIFDNSNPAEPKQLSTFQHGRACDPVVVQDNIAYVTIRSGTACPGTQNQLDLVDVSNPSSPQLIKSYQMESPHGLSIDSPTLYLCEGAHGLKVFDVKDKFKIDKNLLAHFKDVDAYDVISLGKTLLLIGKDGFYQYDSSNPKDLRLLGKIPVGKAI</sequence>
<dbReference type="SUPFAM" id="SSF101908">
    <property type="entry name" value="Putative isomerase YbhE"/>
    <property type="match status" value="1"/>
</dbReference>
<evidence type="ECO:0000313" key="2">
    <source>
        <dbReference type="Proteomes" id="UP000190897"/>
    </source>
</evidence>
<name>A0A1T5GR99_9BACT</name>
<proteinExistence type="predicted"/>
<evidence type="ECO:0000313" key="1">
    <source>
        <dbReference type="EMBL" id="SKC10972.1"/>
    </source>
</evidence>
<dbReference type="Proteomes" id="UP000190897">
    <property type="component" value="Unassembled WGS sequence"/>
</dbReference>